<dbReference type="EMBL" id="LAZR01008106">
    <property type="protein sequence ID" value="KKM80935.1"/>
    <property type="molecule type" value="Genomic_DNA"/>
</dbReference>
<proteinExistence type="predicted"/>
<protein>
    <submittedName>
        <fullName evidence="1">Uncharacterized protein</fullName>
    </submittedName>
</protein>
<gene>
    <name evidence="1" type="ORF">LCGC14_1334860</name>
</gene>
<name>A0A0F9MWC6_9ZZZZ</name>
<comment type="caution">
    <text evidence="1">The sequence shown here is derived from an EMBL/GenBank/DDBJ whole genome shotgun (WGS) entry which is preliminary data.</text>
</comment>
<accession>A0A0F9MWC6</accession>
<evidence type="ECO:0000313" key="1">
    <source>
        <dbReference type="EMBL" id="KKM80935.1"/>
    </source>
</evidence>
<reference evidence="1" key="1">
    <citation type="journal article" date="2015" name="Nature">
        <title>Complex archaea that bridge the gap between prokaryotes and eukaryotes.</title>
        <authorList>
            <person name="Spang A."/>
            <person name="Saw J.H."/>
            <person name="Jorgensen S.L."/>
            <person name="Zaremba-Niedzwiedzka K."/>
            <person name="Martijn J."/>
            <person name="Lind A.E."/>
            <person name="van Eijk R."/>
            <person name="Schleper C."/>
            <person name="Guy L."/>
            <person name="Ettema T.J."/>
        </authorList>
    </citation>
    <scope>NUCLEOTIDE SEQUENCE</scope>
</reference>
<dbReference type="AlphaFoldDB" id="A0A0F9MWC6"/>
<sequence length="82" mass="8972">MVQAMSNKTPRILRASNELTLSTLVSFDEQAIALINQGANDYPDRAVDVCQMLEASFRATAAQVNITELEDLAGKLGLKLNY</sequence>
<organism evidence="1">
    <name type="scientific">marine sediment metagenome</name>
    <dbReference type="NCBI Taxonomy" id="412755"/>
    <lineage>
        <taxon>unclassified sequences</taxon>
        <taxon>metagenomes</taxon>
        <taxon>ecological metagenomes</taxon>
    </lineage>
</organism>